<dbReference type="Proteomes" id="UP000679691">
    <property type="component" value="Unassembled WGS sequence"/>
</dbReference>
<dbReference type="EMBL" id="JAGKSB010000002">
    <property type="protein sequence ID" value="MBP3942310.1"/>
    <property type="molecule type" value="Genomic_DNA"/>
</dbReference>
<dbReference type="InterPro" id="IPR047785">
    <property type="entry name" value="tRNA_MNMC2"/>
</dbReference>
<comment type="caution">
    <text evidence="2">The sequence shown here is derived from an EMBL/GenBank/DDBJ whole genome shotgun (WGS) entry which is preliminary data.</text>
</comment>
<organism evidence="2 3">
    <name type="scientific">Rhinopithecimicrobium faecis</name>
    <dbReference type="NCBI Taxonomy" id="2820698"/>
    <lineage>
        <taxon>Bacteria</taxon>
        <taxon>Pseudomonadati</taxon>
        <taxon>Bacteroidota</taxon>
        <taxon>Sphingobacteriia</taxon>
        <taxon>Sphingobacteriales</taxon>
        <taxon>Sphingobacteriaceae</taxon>
        <taxon>Rhinopithecimicrobium</taxon>
    </lineage>
</organism>
<sequence length="231" mass="25541">MDFITTEDGSKTLYNAQIGEHYHSTHGAQQESLHVFINTGLDYLLSRAAEENIPTEENKLAEVRILEVGFGTGLNFLNTAAYAKRRGVAINYLGIEAYPLSEALLQKSGYEAYVPSEIWDSFIGQYPTALQEATSVTAECQLRIIPQKVLDTELSAPIDLIYFDAFAAIHQPEMWSEETLAHICAPLRAGGVFVTYAITGNLKRLMKSLGFAIQKVPGAPGKREMLRAIKL</sequence>
<dbReference type="RefSeq" id="WP_353545793.1">
    <property type="nucleotide sequence ID" value="NZ_JAGKSB010000002.1"/>
</dbReference>
<dbReference type="SUPFAM" id="SSF53335">
    <property type="entry name" value="S-adenosyl-L-methionine-dependent methyltransferases"/>
    <property type="match status" value="1"/>
</dbReference>
<evidence type="ECO:0000313" key="2">
    <source>
        <dbReference type="EMBL" id="MBP3942310.1"/>
    </source>
</evidence>
<dbReference type="Gene3D" id="3.40.50.150">
    <property type="entry name" value="Vaccinia Virus protein VP39"/>
    <property type="match status" value="1"/>
</dbReference>
<dbReference type="Pfam" id="PF05430">
    <property type="entry name" value="Methyltransf_30"/>
    <property type="match status" value="1"/>
</dbReference>
<proteinExistence type="predicted"/>
<evidence type="ECO:0000313" key="3">
    <source>
        <dbReference type="Proteomes" id="UP000679691"/>
    </source>
</evidence>
<evidence type="ECO:0000259" key="1">
    <source>
        <dbReference type="Pfam" id="PF05430"/>
    </source>
</evidence>
<dbReference type="AlphaFoldDB" id="A0A8T4H568"/>
<gene>
    <name evidence="2" type="primary">mnmD</name>
    <name evidence="2" type="ORF">J5U18_01810</name>
</gene>
<keyword evidence="3" id="KW-1185">Reference proteome</keyword>
<dbReference type="NCBIfam" id="NF033855">
    <property type="entry name" value="tRNA_MNMC2"/>
    <property type="match status" value="1"/>
</dbReference>
<dbReference type="PANTHER" id="PTHR39963:SF1">
    <property type="entry name" value="MNMC-LIKE METHYLTRANSFERASE DOMAIN-CONTAINING PROTEIN"/>
    <property type="match status" value="1"/>
</dbReference>
<dbReference type="InterPro" id="IPR029063">
    <property type="entry name" value="SAM-dependent_MTases_sf"/>
</dbReference>
<accession>A0A8T4H568</accession>
<protein>
    <submittedName>
        <fullName evidence="2">tRNA (5-methylaminomethyl-2-thiouridine)(34)-methyltransferase MnmD</fullName>
    </submittedName>
</protein>
<reference evidence="2" key="1">
    <citation type="submission" date="2021-03" db="EMBL/GenBank/DDBJ databases">
        <authorList>
            <person name="Lu T."/>
            <person name="Wang Q."/>
            <person name="Han X."/>
        </authorList>
    </citation>
    <scope>NUCLEOTIDE SEQUENCE</scope>
    <source>
        <strain evidence="2">WQ 2009</strain>
    </source>
</reference>
<dbReference type="GO" id="GO:0016645">
    <property type="term" value="F:oxidoreductase activity, acting on the CH-NH group of donors"/>
    <property type="evidence" value="ECO:0007669"/>
    <property type="project" value="InterPro"/>
</dbReference>
<dbReference type="GO" id="GO:0004808">
    <property type="term" value="F:tRNA (5-methylaminomethyl-2-thiouridylate)(34)-methyltransferase activity"/>
    <property type="evidence" value="ECO:0007669"/>
    <property type="project" value="InterPro"/>
</dbReference>
<dbReference type="InterPro" id="IPR008471">
    <property type="entry name" value="MnmC-like_methylTransf"/>
</dbReference>
<name>A0A8T4H568_9SPHI</name>
<dbReference type="PANTHER" id="PTHR39963">
    <property type="entry name" value="SLL0983 PROTEIN"/>
    <property type="match status" value="1"/>
</dbReference>
<feature type="domain" description="MnmC-like methyltransferase" evidence="1">
    <location>
        <begin position="117"/>
        <end position="230"/>
    </location>
</feature>